<sequence length="316" mass="34807">MYAVLKLEKDVAGATLMAAGSSAPELATSMIGVFLVKVGSLRHITRSFIQLTKSLVFQDDIGLGAVVGSAVLQRSIRGVHMWSLLRPGYKEVLREEEGGMEQEEDEEREHGLTKRFLELISQPILWVLWMTCPDCRTPAWKSWYFITFLVSCVWIGLMTYLLVWMITIIGFTLSISDTVMALSLLAAGVSVPDAIASYLVVKKGLGDMAISNAVGSNVFDILLCMGLPWFVQTVAITPGQSVKVQSEATIDCPGLTYSTIALFSTVLFLVLTTHFNGWKLDRKHGFLMMGCYLGFMAFSLATEMATTTIPTCHSDY</sequence>
<keyword evidence="5 8" id="KW-0812">Transmembrane</keyword>
<protein>
    <recommendedName>
        <fullName evidence="9">Sodium/calcium exchanger membrane region domain-containing protein</fullName>
    </recommendedName>
</protein>
<evidence type="ECO:0000256" key="1">
    <source>
        <dbReference type="ARBA" id="ARBA00004141"/>
    </source>
</evidence>
<evidence type="ECO:0000256" key="4">
    <source>
        <dbReference type="ARBA" id="ARBA00022568"/>
    </source>
</evidence>
<keyword evidence="4" id="KW-0813">Transport</keyword>
<evidence type="ECO:0000256" key="7">
    <source>
        <dbReference type="ARBA" id="ARBA00023136"/>
    </source>
</evidence>
<dbReference type="InterPro" id="IPR004837">
    <property type="entry name" value="NaCa_Exmemb"/>
</dbReference>
<feature type="transmembrane region" description="Helical" evidence="8">
    <location>
        <begin position="143"/>
        <end position="173"/>
    </location>
</feature>
<feature type="transmembrane region" description="Helical" evidence="8">
    <location>
        <begin position="255"/>
        <end position="273"/>
    </location>
</feature>
<evidence type="ECO:0000256" key="2">
    <source>
        <dbReference type="ARBA" id="ARBA00005364"/>
    </source>
</evidence>
<feature type="domain" description="Sodium/calcium exchanger membrane region" evidence="9">
    <location>
        <begin position="143"/>
        <end position="300"/>
    </location>
</feature>
<evidence type="ECO:0000256" key="8">
    <source>
        <dbReference type="SAM" id="Phobius"/>
    </source>
</evidence>
<keyword evidence="11" id="KW-1185">Reference proteome</keyword>
<dbReference type="InterPro" id="IPR044880">
    <property type="entry name" value="NCX_ion-bd_dom_sf"/>
</dbReference>
<evidence type="ECO:0000256" key="3">
    <source>
        <dbReference type="ARBA" id="ARBA00022449"/>
    </source>
</evidence>
<proteinExistence type="inferred from homology"/>
<keyword evidence="6 8" id="KW-1133">Transmembrane helix</keyword>
<keyword evidence="4" id="KW-0406">Ion transport</keyword>
<feature type="transmembrane region" description="Helical" evidence="8">
    <location>
        <begin position="285"/>
        <end position="302"/>
    </location>
</feature>
<evidence type="ECO:0000313" key="10">
    <source>
        <dbReference type="EMBL" id="UYV60887.1"/>
    </source>
</evidence>
<keyword evidence="4" id="KW-0106">Calcium</keyword>
<keyword evidence="7 8" id="KW-0472">Membrane</keyword>
<organism evidence="10 11">
    <name type="scientific">Cordylochernes scorpioides</name>
    <dbReference type="NCBI Taxonomy" id="51811"/>
    <lineage>
        <taxon>Eukaryota</taxon>
        <taxon>Metazoa</taxon>
        <taxon>Ecdysozoa</taxon>
        <taxon>Arthropoda</taxon>
        <taxon>Chelicerata</taxon>
        <taxon>Arachnida</taxon>
        <taxon>Pseudoscorpiones</taxon>
        <taxon>Cheliferoidea</taxon>
        <taxon>Chernetidae</taxon>
        <taxon>Cordylochernes</taxon>
    </lineage>
</organism>
<dbReference type="InterPro" id="IPR004481">
    <property type="entry name" value="K/Na/Ca-exchanger"/>
</dbReference>
<dbReference type="Proteomes" id="UP001235939">
    <property type="component" value="Chromosome 01"/>
</dbReference>
<dbReference type="PANTHER" id="PTHR10846">
    <property type="entry name" value="SODIUM/POTASSIUM/CALCIUM EXCHANGER"/>
    <property type="match status" value="1"/>
</dbReference>
<dbReference type="PANTHER" id="PTHR10846:SF74">
    <property type="entry name" value="SODIUM_POTASSIUM_CALCIUM EXCHANGER CG1090-RELATED"/>
    <property type="match status" value="1"/>
</dbReference>
<gene>
    <name evidence="10" type="ORF">LAZ67_1002676</name>
</gene>
<reference evidence="10 11" key="1">
    <citation type="submission" date="2022-01" db="EMBL/GenBank/DDBJ databases">
        <title>A chromosomal length assembly of Cordylochernes scorpioides.</title>
        <authorList>
            <person name="Zeh D."/>
            <person name="Zeh J."/>
        </authorList>
    </citation>
    <scope>NUCLEOTIDE SEQUENCE [LARGE SCALE GENOMIC DNA]</scope>
    <source>
        <strain evidence="10">IN4F17</strain>
        <tissue evidence="10">Whole Body</tissue>
    </source>
</reference>
<evidence type="ECO:0000256" key="5">
    <source>
        <dbReference type="ARBA" id="ARBA00022692"/>
    </source>
</evidence>
<evidence type="ECO:0000256" key="6">
    <source>
        <dbReference type="ARBA" id="ARBA00022989"/>
    </source>
</evidence>
<dbReference type="EMBL" id="CP092863">
    <property type="protein sequence ID" value="UYV60887.1"/>
    <property type="molecule type" value="Genomic_DNA"/>
</dbReference>
<keyword evidence="3" id="KW-0050">Antiport</keyword>
<feature type="transmembrane region" description="Helical" evidence="8">
    <location>
        <begin position="213"/>
        <end position="235"/>
    </location>
</feature>
<keyword evidence="4" id="KW-0109">Calcium transport</keyword>
<evidence type="ECO:0000259" key="9">
    <source>
        <dbReference type="Pfam" id="PF01699"/>
    </source>
</evidence>
<comment type="subcellular location">
    <subcellularLocation>
        <location evidence="1">Membrane</location>
        <topology evidence="1">Multi-pass membrane protein</topology>
    </subcellularLocation>
</comment>
<dbReference type="Gene3D" id="1.20.1420.30">
    <property type="entry name" value="NCX, central ion-binding region"/>
    <property type="match status" value="1"/>
</dbReference>
<evidence type="ECO:0000313" key="11">
    <source>
        <dbReference type="Proteomes" id="UP001235939"/>
    </source>
</evidence>
<accession>A0ABY6JZR0</accession>
<name>A0ABY6JZR0_9ARAC</name>
<feature type="transmembrane region" description="Helical" evidence="8">
    <location>
        <begin position="179"/>
        <end position="201"/>
    </location>
</feature>
<dbReference type="Pfam" id="PF01699">
    <property type="entry name" value="Na_Ca_ex"/>
    <property type="match status" value="1"/>
</dbReference>
<comment type="similarity">
    <text evidence="2">Belongs to the Ca(2+):cation antiporter (CaCA) (TC 2.A.19) family. SLC24A subfamily.</text>
</comment>